<dbReference type="Pfam" id="PF13490">
    <property type="entry name" value="zf-HC2"/>
    <property type="match status" value="1"/>
</dbReference>
<feature type="domain" description="Putative zinc-finger" evidence="5">
    <location>
        <begin position="3"/>
        <end position="36"/>
    </location>
</feature>
<dbReference type="RefSeq" id="WP_212691623.1">
    <property type="nucleotide sequence ID" value="NZ_CP058561.1"/>
</dbReference>
<dbReference type="AlphaFoldDB" id="A0A8J8MEL7"/>
<feature type="compositionally biased region" description="Basic and acidic residues" evidence="3">
    <location>
        <begin position="169"/>
        <end position="200"/>
    </location>
</feature>
<organism evidence="6 7">
    <name type="scientific">Vallitalea guaymasensis</name>
    <dbReference type="NCBI Taxonomy" id="1185412"/>
    <lineage>
        <taxon>Bacteria</taxon>
        <taxon>Bacillati</taxon>
        <taxon>Bacillota</taxon>
        <taxon>Clostridia</taxon>
        <taxon>Lachnospirales</taxon>
        <taxon>Vallitaleaceae</taxon>
        <taxon>Vallitalea</taxon>
    </lineage>
</organism>
<dbReference type="Gene3D" id="1.10.10.1320">
    <property type="entry name" value="Anti-sigma factor, zinc-finger domain"/>
    <property type="match status" value="1"/>
</dbReference>
<dbReference type="EMBL" id="CP058561">
    <property type="protein sequence ID" value="QUH31664.1"/>
    <property type="molecule type" value="Genomic_DNA"/>
</dbReference>
<name>A0A8J8MEL7_9FIRM</name>
<feature type="transmembrane region" description="Helical" evidence="4">
    <location>
        <begin position="444"/>
        <end position="461"/>
    </location>
</feature>
<dbReference type="Proteomes" id="UP000677305">
    <property type="component" value="Chromosome"/>
</dbReference>
<evidence type="ECO:0000256" key="3">
    <source>
        <dbReference type="SAM" id="MobiDB-lite"/>
    </source>
</evidence>
<feature type="compositionally biased region" description="Low complexity" evidence="3">
    <location>
        <begin position="341"/>
        <end position="350"/>
    </location>
</feature>
<dbReference type="InterPro" id="IPR041916">
    <property type="entry name" value="Anti_sigma_zinc_sf"/>
</dbReference>
<feature type="compositionally biased region" description="Acidic residues" evidence="3">
    <location>
        <begin position="202"/>
        <end position="217"/>
    </location>
</feature>
<feature type="compositionally biased region" description="Polar residues" evidence="3">
    <location>
        <begin position="400"/>
        <end position="418"/>
    </location>
</feature>
<feature type="region of interest" description="Disordered" evidence="3">
    <location>
        <begin position="135"/>
        <end position="418"/>
    </location>
</feature>
<sequence length="470" mass="53079">MDCSKVQEMMSLYIDDQLSKEERKLFEEHIASCEQCKEELDFLQTMINNVNDINEEKELPTDFHKNLMVKIDSTNLTDIQAENRINRLNRFTKYYTAVAAVFVIVLVFGFIGKTNINRITDDKLQYDVNTESIKEDSMDKDTRDEATKDEATKDEATKEAAPVKQIATSDHDKEAAPKEEFGSKSFKNDPVAKNENKSDETAATEDDLGTFEFQEAENGERISESANRSEKSEKPDLYKENIEPDNGIQGITKEDNGDLKDEKSNKMDKNIKDEATKETTPVKQIPTSDYGDKEATPKEELGSKSFKNEPGAKNENESDEATTTEDDLDTFEFQAAENGDGVSEGANGSEENSENPALYKENIEPDNGIQGITKDDKADLIDDEPNNMDKDNKQLDKGEQINTEFSESKSNNSPTVTFDSQVEITTTESEPESNKSNNEWNTEWIIIIGIIIILIIPLIYIKIQKNKLNR</sequence>
<keyword evidence="4" id="KW-1133">Transmembrane helix</keyword>
<feature type="transmembrane region" description="Helical" evidence="4">
    <location>
        <begin position="94"/>
        <end position="112"/>
    </location>
</feature>
<dbReference type="KEGG" id="vgu:HYG85_23140"/>
<evidence type="ECO:0000259" key="5">
    <source>
        <dbReference type="Pfam" id="PF13490"/>
    </source>
</evidence>
<comment type="similarity">
    <text evidence="1">Belongs to the zinc-associated anti-sigma factor (ZAS) superfamily. Anti-sigma-W factor family.</text>
</comment>
<dbReference type="InterPro" id="IPR027383">
    <property type="entry name" value="Znf_put"/>
</dbReference>
<gene>
    <name evidence="6" type="ORF">HYG85_23140</name>
</gene>
<evidence type="ECO:0000313" key="6">
    <source>
        <dbReference type="EMBL" id="QUH31664.1"/>
    </source>
</evidence>
<feature type="compositionally biased region" description="Basic and acidic residues" evidence="3">
    <location>
        <begin position="218"/>
        <end position="242"/>
    </location>
</feature>
<accession>A0A8J8MEL7</accession>
<evidence type="ECO:0000256" key="4">
    <source>
        <dbReference type="SAM" id="Phobius"/>
    </source>
</evidence>
<feature type="compositionally biased region" description="Basic and acidic residues" evidence="3">
    <location>
        <begin position="252"/>
        <end position="277"/>
    </location>
</feature>
<keyword evidence="4" id="KW-0472">Membrane</keyword>
<feature type="compositionally biased region" description="Basic and acidic residues" evidence="3">
    <location>
        <begin position="290"/>
        <end position="316"/>
    </location>
</feature>
<reference evidence="6 7" key="1">
    <citation type="submission" date="2020-07" db="EMBL/GenBank/DDBJ databases">
        <title>Vallitalea guaymasensis genome.</title>
        <authorList>
            <person name="Postec A."/>
        </authorList>
    </citation>
    <scope>NUCLEOTIDE SEQUENCE [LARGE SCALE GENOMIC DNA]</scope>
    <source>
        <strain evidence="6 7">Ra1766G1</strain>
    </source>
</reference>
<evidence type="ECO:0000256" key="1">
    <source>
        <dbReference type="ARBA" id="ARBA00024353"/>
    </source>
</evidence>
<keyword evidence="7" id="KW-1185">Reference proteome</keyword>
<evidence type="ECO:0000256" key="2">
    <source>
        <dbReference type="ARBA" id="ARBA00024438"/>
    </source>
</evidence>
<keyword evidence="4" id="KW-0812">Transmembrane</keyword>
<feature type="compositionally biased region" description="Polar residues" evidence="3">
    <location>
        <begin position="278"/>
        <end position="287"/>
    </location>
</feature>
<feature type="compositionally biased region" description="Basic and acidic residues" evidence="3">
    <location>
        <begin position="387"/>
        <end position="399"/>
    </location>
</feature>
<protein>
    <recommendedName>
        <fullName evidence="2">Anti-sigma-W factor RsiW</fullName>
    </recommendedName>
</protein>
<proteinExistence type="inferred from homology"/>
<evidence type="ECO:0000313" key="7">
    <source>
        <dbReference type="Proteomes" id="UP000677305"/>
    </source>
</evidence>
<feature type="compositionally biased region" description="Basic and acidic residues" evidence="3">
    <location>
        <begin position="135"/>
        <end position="158"/>
    </location>
</feature>
<feature type="compositionally biased region" description="Acidic residues" evidence="3">
    <location>
        <begin position="317"/>
        <end position="330"/>
    </location>
</feature>